<accession>A7ETD7</accession>
<name>A7ETD7_SCLS1</name>
<organism evidence="2 3">
    <name type="scientific">Sclerotinia sclerotiorum (strain ATCC 18683 / 1980 / Ss-1)</name>
    <name type="common">White mold</name>
    <name type="synonym">Whetzelinia sclerotiorum</name>
    <dbReference type="NCBI Taxonomy" id="665079"/>
    <lineage>
        <taxon>Eukaryota</taxon>
        <taxon>Fungi</taxon>
        <taxon>Dikarya</taxon>
        <taxon>Ascomycota</taxon>
        <taxon>Pezizomycotina</taxon>
        <taxon>Leotiomycetes</taxon>
        <taxon>Helotiales</taxon>
        <taxon>Sclerotiniaceae</taxon>
        <taxon>Sclerotinia</taxon>
    </lineage>
</organism>
<evidence type="ECO:0000313" key="2">
    <source>
        <dbReference type="EMBL" id="EDN92729.1"/>
    </source>
</evidence>
<protein>
    <submittedName>
        <fullName evidence="2">Uncharacterized protein</fullName>
    </submittedName>
</protein>
<evidence type="ECO:0000313" key="3">
    <source>
        <dbReference type="Proteomes" id="UP000001312"/>
    </source>
</evidence>
<dbReference type="AlphaFoldDB" id="A7ETD7"/>
<sequence length="164" mass="18555">MLVAKSRDKVAKDISRDSASTPTRSQRFMCSKHYASLMIRLKMKSSTQNSTSFGSLLTHHTRNMFSTTLTDRIAPMVVGNSGYSVIPYHADLDQFKSYRCLNQSVGFDDIRRLRSKKTPKPSSSERKKRRCYCRKLDSNTKIGRVGIGGKSKKGIASPYQCRAY</sequence>
<dbReference type="RefSeq" id="XP_001590852.1">
    <property type="nucleotide sequence ID" value="XM_001590802.1"/>
</dbReference>
<dbReference type="KEGG" id="ssl:SS1G_08592"/>
<dbReference type="Proteomes" id="UP000001312">
    <property type="component" value="Unassembled WGS sequence"/>
</dbReference>
<dbReference type="HOGENOM" id="CLU_1620058_0_0_1"/>
<reference evidence="3" key="1">
    <citation type="journal article" date="2011" name="PLoS Genet.">
        <title>Genomic analysis of the necrotrophic fungal pathogens Sclerotinia sclerotiorum and Botrytis cinerea.</title>
        <authorList>
            <person name="Amselem J."/>
            <person name="Cuomo C.A."/>
            <person name="van Kan J.A."/>
            <person name="Viaud M."/>
            <person name="Benito E.P."/>
            <person name="Couloux A."/>
            <person name="Coutinho P.M."/>
            <person name="de Vries R.P."/>
            <person name="Dyer P.S."/>
            <person name="Fillinger S."/>
            <person name="Fournier E."/>
            <person name="Gout L."/>
            <person name="Hahn M."/>
            <person name="Kohn L."/>
            <person name="Lapalu N."/>
            <person name="Plummer K.M."/>
            <person name="Pradier J.M."/>
            <person name="Quevillon E."/>
            <person name="Sharon A."/>
            <person name="Simon A."/>
            <person name="ten Have A."/>
            <person name="Tudzynski B."/>
            <person name="Tudzynski P."/>
            <person name="Wincker P."/>
            <person name="Andrew M."/>
            <person name="Anthouard V."/>
            <person name="Beever R.E."/>
            <person name="Beffa R."/>
            <person name="Benoit I."/>
            <person name="Bouzid O."/>
            <person name="Brault B."/>
            <person name="Chen Z."/>
            <person name="Choquer M."/>
            <person name="Collemare J."/>
            <person name="Cotton P."/>
            <person name="Danchin E.G."/>
            <person name="Da Silva C."/>
            <person name="Gautier A."/>
            <person name="Giraud C."/>
            <person name="Giraud T."/>
            <person name="Gonzalez C."/>
            <person name="Grossetete S."/>
            <person name="Guldener U."/>
            <person name="Henrissat B."/>
            <person name="Howlett B.J."/>
            <person name="Kodira C."/>
            <person name="Kretschmer M."/>
            <person name="Lappartient A."/>
            <person name="Leroch M."/>
            <person name="Levis C."/>
            <person name="Mauceli E."/>
            <person name="Neuveglise C."/>
            <person name="Oeser B."/>
            <person name="Pearson M."/>
            <person name="Poulain J."/>
            <person name="Poussereau N."/>
            <person name="Quesneville H."/>
            <person name="Rascle C."/>
            <person name="Schumacher J."/>
            <person name="Segurens B."/>
            <person name="Sexton A."/>
            <person name="Silva E."/>
            <person name="Sirven C."/>
            <person name="Soanes D.M."/>
            <person name="Talbot N.J."/>
            <person name="Templeton M."/>
            <person name="Yandava C."/>
            <person name="Yarden O."/>
            <person name="Zeng Q."/>
            <person name="Rollins J.A."/>
            <person name="Lebrun M.H."/>
            <person name="Dickman M."/>
        </authorList>
    </citation>
    <scope>NUCLEOTIDE SEQUENCE [LARGE SCALE GENOMIC DNA]</scope>
    <source>
        <strain evidence="3">ATCC 18683 / 1980 / Ss-1</strain>
    </source>
</reference>
<feature type="compositionally biased region" description="Basic and acidic residues" evidence="1">
    <location>
        <begin position="1"/>
        <end position="16"/>
    </location>
</feature>
<evidence type="ECO:0000256" key="1">
    <source>
        <dbReference type="SAM" id="MobiDB-lite"/>
    </source>
</evidence>
<dbReference type="EMBL" id="CH476631">
    <property type="protein sequence ID" value="EDN92729.1"/>
    <property type="molecule type" value="Genomic_DNA"/>
</dbReference>
<gene>
    <name evidence="2" type="ORF">SS1G_08592</name>
</gene>
<proteinExistence type="predicted"/>
<dbReference type="GeneID" id="5486934"/>
<keyword evidence="3" id="KW-1185">Reference proteome</keyword>
<dbReference type="InParanoid" id="A7ETD7"/>
<feature type="region of interest" description="Disordered" evidence="1">
    <location>
        <begin position="1"/>
        <end position="25"/>
    </location>
</feature>